<dbReference type="AlphaFoldDB" id="A0AAE1DKQ6"/>
<protein>
    <submittedName>
        <fullName evidence="1">Uncharacterized protein</fullName>
    </submittedName>
</protein>
<name>A0AAE1DKQ6_9GAST</name>
<organism evidence="1 2">
    <name type="scientific">Elysia crispata</name>
    <name type="common">lettuce slug</name>
    <dbReference type="NCBI Taxonomy" id="231223"/>
    <lineage>
        <taxon>Eukaryota</taxon>
        <taxon>Metazoa</taxon>
        <taxon>Spiralia</taxon>
        <taxon>Lophotrochozoa</taxon>
        <taxon>Mollusca</taxon>
        <taxon>Gastropoda</taxon>
        <taxon>Heterobranchia</taxon>
        <taxon>Euthyneura</taxon>
        <taxon>Panpulmonata</taxon>
        <taxon>Sacoglossa</taxon>
        <taxon>Placobranchoidea</taxon>
        <taxon>Plakobranchidae</taxon>
        <taxon>Elysia</taxon>
    </lineage>
</organism>
<dbReference type="EMBL" id="JAWDGP010003433">
    <property type="protein sequence ID" value="KAK3774329.1"/>
    <property type="molecule type" value="Genomic_DNA"/>
</dbReference>
<evidence type="ECO:0000313" key="1">
    <source>
        <dbReference type="EMBL" id="KAK3774329.1"/>
    </source>
</evidence>
<proteinExistence type="predicted"/>
<dbReference type="Proteomes" id="UP001283361">
    <property type="component" value="Unassembled WGS sequence"/>
</dbReference>
<keyword evidence="2" id="KW-1185">Reference proteome</keyword>
<accession>A0AAE1DKQ6</accession>
<evidence type="ECO:0000313" key="2">
    <source>
        <dbReference type="Proteomes" id="UP001283361"/>
    </source>
</evidence>
<reference evidence="1" key="1">
    <citation type="journal article" date="2023" name="G3 (Bethesda)">
        <title>A reference genome for the long-term kleptoplast-retaining sea slug Elysia crispata morphotype clarki.</title>
        <authorList>
            <person name="Eastman K.E."/>
            <person name="Pendleton A.L."/>
            <person name="Shaikh M.A."/>
            <person name="Suttiyut T."/>
            <person name="Ogas R."/>
            <person name="Tomko P."/>
            <person name="Gavelis G."/>
            <person name="Widhalm J.R."/>
            <person name="Wisecaver J.H."/>
        </authorList>
    </citation>
    <scope>NUCLEOTIDE SEQUENCE</scope>
    <source>
        <strain evidence="1">ECLA1</strain>
    </source>
</reference>
<sequence>MLHPVLFCSETAIKLLAGKLLPFLHPFVSPGNDLRFTTALDFCSVPTGNEIFYRPVCSRGSQKIPAMQCPQVVLLLACT</sequence>
<comment type="caution">
    <text evidence="1">The sequence shown here is derived from an EMBL/GenBank/DDBJ whole genome shotgun (WGS) entry which is preliminary data.</text>
</comment>
<gene>
    <name evidence="1" type="ORF">RRG08_056376</name>
</gene>